<accession>A0A1T4P176</accession>
<reference evidence="1 2" key="1">
    <citation type="submission" date="2017-02" db="EMBL/GenBank/DDBJ databases">
        <authorList>
            <person name="Peterson S.W."/>
        </authorList>
    </citation>
    <scope>NUCLEOTIDE SEQUENCE [LARGE SCALE GENOMIC DNA]</scope>
    <source>
        <strain evidence="1 2">ATCC 17233</strain>
    </source>
</reference>
<evidence type="ECO:0000313" key="1">
    <source>
        <dbReference type="EMBL" id="SJZ85199.1"/>
    </source>
</evidence>
<name>A0A1T4P176_9FIRM</name>
<dbReference type="RefSeq" id="WP_078787624.1">
    <property type="nucleotide sequence ID" value="NZ_FMTO01000009.1"/>
</dbReference>
<dbReference type="EMBL" id="FUXA01000010">
    <property type="protein sequence ID" value="SJZ85199.1"/>
    <property type="molecule type" value="Genomic_DNA"/>
</dbReference>
<sequence length="67" mass="7923">MSKRLPTKEEFVKKIPPINEKNWDQELFVCPICGSGVKRDLSVLYCVLPPKYKYFCSNKDCEYKDIF</sequence>
<dbReference type="Proteomes" id="UP000189857">
    <property type="component" value="Unassembled WGS sequence"/>
</dbReference>
<evidence type="ECO:0000313" key="2">
    <source>
        <dbReference type="Proteomes" id="UP000189857"/>
    </source>
</evidence>
<proteinExistence type="predicted"/>
<gene>
    <name evidence="1" type="ORF">SAMN02745110_01803</name>
</gene>
<dbReference type="AlphaFoldDB" id="A0A1T4P176"/>
<protein>
    <submittedName>
        <fullName evidence="1">Uncharacterized protein</fullName>
    </submittedName>
</protein>
<organism evidence="1 2">
    <name type="scientific">Eubacterium ruminantium</name>
    <dbReference type="NCBI Taxonomy" id="42322"/>
    <lineage>
        <taxon>Bacteria</taxon>
        <taxon>Bacillati</taxon>
        <taxon>Bacillota</taxon>
        <taxon>Clostridia</taxon>
        <taxon>Eubacteriales</taxon>
        <taxon>Eubacteriaceae</taxon>
        <taxon>Eubacterium</taxon>
    </lineage>
</organism>
<keyword evidence="2" id="KW-1185">Reference proteome</keyword>